<gene>
    <name evidence="1" type="ORF">LZ11_00884</name>
</gene>
<dbReference type="RefSeq" id="WP_148866674.1">
    <property type="nucleotide sequence ID" value="NZ_VNHO01000007.1"/>
</dbReference>
<sequence>MLDRSFWKKGSAEIVAFVLVLPFLILPIANTVNMLTDLTRYDVLRQAAREAILRMEIEGGMMADALYTLEAFLQSKGIDLNKVHIDYTPYPVPYGEEVKIRIAMDTVIRRYSITLGGIRRVDENVQMVYGPISSVSKKYER</sequence>
<dbReference type="Proteomes" id="UP000322294">
    <property type="component" value="Unassembled WGS sequence"/>
</dbReference>
<protein>
    <recommendedName>
        <fullName evidence="3">TadE-like protein</fullName>
    </recommendedName>
</protein>
<proteinExistence type="predicted"/>
<keyword evidence="2" id="KW-1185">Reference proteome</keyword>
<comment type="caution">
    <text evidence="1">The sequence shown here is derived from an EMBL/GenBank/DDBJ whole genome shotgun (WGS) entry which is preliminary data.</text>
</comment>
<accession>A0A5S5AWS9</accession>
<name>A0A5S5AWS9_9FIRM</name>
<dbReference type="AlphaFoldDB" id="A0A5S5AWS9"/>
<evidence type="ECO:0008006" key="3">
    <source>
        <dbReference type="Google" id="ProtNLM"/>
    </source>
</evidence>
<dbReference type="OrthoDB" id="1716725at2"/>
<dbReference type="EMBL" id="VNHO01000007">
    <property type="protein sequence ID" value="TYP56821.1"/>
    <property type="molecule type" value="Genomic_DNA"/>
</dbReference>
<evidence type="ECO:0000313" key="1">
    <source>
        <dbReference type="EMBL" id="TYP56821.1"/>
    </source>
</evidence>
<organism evidence="1 2">
    <name type="scientific">Thermosediminibacter litoriperuensis</name>
    <dbReference type="NCBI Taxonomy" id="291989"/>
    <lineage>
        <taxon>Bacteria</taxon>
        <taxon>Bacillati</taxon>
        <taxon>Bacillota</taxon>
        <taxon>Clostridia</taxon>
        <taxon>Thermosediminibacterales</taxon>
        <taxon>Thermosediminibacteraceae</taxon>
        <taxon>Thermosediminibacter</taxon>
    </lineage>
</organism>
<evidence type="ECO:0000313" key="2">
    <source>
        <dbReference type="Proteomes" id="UP000322294"/>
    </source>
</evidence>
<reference evidence="1 2" key="1">
    <citation type="submission" date="2019-07" db="EMBL/GenBank/DDBJ databases">
        <title>Genomic Encyclopedia of Type Strains, Phase I: the one thousand microbial genomes (KMG-I) project.</title>
        <authorList>
            <person name="Kyrpides N."/>
        </authorList>
    </citation>
    <scope>NUCLEOTIDE SEQUENCE [LARGE SCALE GENOMIC DNA]</scope>
    <source>
        <strain evidence="1 2">DSM 16647</strain>
    </source>
</reference>